<dbReference type="Gene3D" id="3.65.10.20">
    <property type="entry name" value="RNA 3'-terminal phosphate cyclase domain"/>
    <property type="match status" value="1"/>
</dbReference>
<keyword evidence="5" id="KW-0067">ATP-binding</keyword>
<dbReference type="Proteomes" id="UP000677687">
    <property type="component" value="Unassembled WGS sequence"/>
</dbReference>
<comment type="catalytic activity">
    <reaction evidence="5">
        <text>a 3'-end 3'-phospho-ribonucleotide-RNA + ATP = a 3'-end 2',3'-cyclophospho-ribonucleotide-RNA + AMP + diphosphate</text>
        <dbReference type="Rhea" id="RHEA:23976"/>
        <dbReference type="Rhea" id="RHEA-COMP:10463"/>
        <dbReference type="Rhea" id="RHEA-COMP:10464"/>
        <dbReference type="ChEBI" id="CHEBI:30616"/>
        <dbReference type="ChEBI" id="CHEBI:33019"/>
        <dbReference type="ChEBI" id="CHEBI:83062"/>
        <dbReference type="ChEBI" id="CHEBI:83064"/>
        <dbReference type="ChEBI" id="CHEBI:456215"/>
        <dbReference type="EC" id="6.5.1.4"/>
    </reaction>
</comment>
<protein>
    <recommendedName>
        <fullName evidence="2 5">RNA 3'-terminal phosphate cyclase</fullName>
        <shortName evidence="5">RNA cyclase</shortName>
        <shortName evidence="5">RNA-3'-phosphate cyclase</shortName>
        <ecNumber evidence="5 6">6.5.1.4</ecNumber>
    </recommendedName>
</protein>
<dbReference type="EMBL" id="JAGVWD010000013">
    <property type="protein sequence ID" value="MBS3057173.1"/>
    <property type="molecule type" value="Genomic_DNA"/>
</dbReference>
<reference evidence="9" key="1">
    <citation type="submission" date="2021-03" db="EMBL/GenBank/DDBJ databases">
        <authorList>
            <person name="Jaffe A."/>
        </authorList>
    </citation>
    <scope>NUCLEOTIDE SEQUENCE</scope>
    <source>
        <strain evidence="9">RIFCSPHIGHO2_01_FULL_AR10_44_11</strain>
    </source>
</reference>
<evidence type="ECO:0000259" key="8">
    <source>
        <dbReference type="Pfam" id="PF05189"/>
    </source>
</evidence>
<dbReference type="EC" id="6.5.1.4" evidence="5 6"/>
<comment type="subcellular location">
    <subcellularLocation>
        <location evidence="5">Cytoplasm</location>
    </subcellularLocation>
</comment>
<organism evidence="9 10">
    <name type="scientific">Candidatus Iainarchaeum sp</name>
    <dbReference type="NCBI Taxonomy" id="3101447"/>
    <lineage>
        <taxon>Archaea</taxon>
        <taxon>Candidatus Iainarchaeota</taxon>
        <taxon>Candidatus Iainarchaeia</taxon>
        <taxon>Candidatus Iainarchaeales</taxon>
        <taxon>Candidatus Iainarchaeaceae</taxon>
        <taxon>Candidatus Iainarchaeum</taxon>
    </lineage>
</organism>
<dbReference type="SUPFAM" id="SSF55205">
    <property type="entry name" value="EPT/RTPC-like"/>
    <property type="match status" value="2"/>
</dbReference>
<dbReference type="InterPro" id="IPR013792">
    <property type="entry name" value="RNA3'P_cycl/enolpyr_Trfase_a/b"/>
</dbReference>
<evidence type="ECO:0000256" key="2">
    <source>
        <dbReference type="ARBA" id="ARBA00021428"/>
    </source>
</evidence>
<sequence length="350" mass="37593">MDFIELSGDYGSGGGQILRTALGLSALLQKPISVSKIRYNRPTPGLQAQHLTALTTLRQICNAQTEGAKALSQEVKFSPQAAHSAQLHINIGTAGSITLLLQSIILPALLHEIRLRIVGGTDVAWAPSINYMQSVLLPTLAKMNAKFDLELNARGYYPKGSGSASFSSKPARLPLKPISLTNFGNLERIRIISHCANLPKEVALNQLKSAKKSITDALGNLDLEETVECREKSETTGSGIDLFAYFSSGAVLGANALGEKGKPAEKVGKEAAEKLLKELSAKKPCDSHLADQLIPFMALAQGYSTIETTALTEHTQTNIFVVEKFLDVKFEVSGNLHEPAEISVIGTGFR</sequence>
<dbReference type="GO" id="GO:0006396">
    <property type="term" value="P:RNA processing"/>
    <property type="evidence" value="ECO:0007669"/>
    <property type="project" value="UniProtKB-UniRule"/>
</dbReference>
<reference evidence="9" key="2">
    <citation type="submission" date="2021-05" db="EMBL/GenBank/DDBJ databases">
        <title>Protein family content uncovers lineage relationships and bacterial pathway maintenance mechanisms in DPANN archaea.</title>
        <authorList>
            <person name="Castelle C.J."/>
            <person name="Meheust R."/>
            <person name="Jaffe A.L."/>
            <person name="Seitz K."/>
            <person name="Gong X."/>
            <person name="Baker B.J."/>
            <person name="Banfield J.F."/>
        </authorList>
    </citation>
    <scope>NUCLEOTIDE SEQUENCE</scope>
    <source>
        <strain evidence="9">RIFCSPHIGHO2_01_FULL_AR10_44_11</strain>
    </source>
</reference>
<dbReference type="HAMAP" id="MF_00200">
    <property type="entry name" value="RTC"/>
    <property type="match status" value="1"/>
</dbReference>
<feature type="binding site" evidence="5">
    <location>
        <begin position="288"/>
        <end position="292"/>
    </location>
    <ligand>
        <name>ATP</name>
        <dbReference type="ChEBI" id="CHEBI:30616"/>
    </ligand>
</feature>
<dbReference type="SUPFAM" id="SSF52913">
    <property type="entry name" value="RNA 3'-terminal phosphate cyclase, RPTC, insert domain"/>
    <property type="match status" value="1"/>
</dbReference>
<dbReference type="PANTHER" id="PTHR11096">
    <property type="entry name" value="RNA 3' TERMINAL PHOSPHATE CYCLASE"/>
    <property type="match status" value="1"/>
</dbReference>
<evidence type="ECO:0000256" key="4">
    <source>
        <dbReference type="ARBA" id="ARBA00022741"/>
    </source>
</evidence>
<comment type="similarity">
    <text evidence="1 5">Belongs to the RNA 3'-terminal cyclase family. Type 1 subfamily.</text>
</comment>
<dbReference type="Pfam" id="PF01137">
    <property type="entry name" value="RTC"/>
    <property type="match status" value="1"/>
</dbReference>
<evidence type="ECO:0000256" key="6">
    <source>
        <dbReference type="NCBIfam" id="TIGR03399"/>
    </source>
</evidence>
<dbReference type="GO" id="GO:0003963">
    <property type="term" value="F:RNA-3'-phosphate cyclase activity"/>
    <property type="evidence" value="ECO:0007669"/>
    <property type="project" value="UniProtKB-UniRule"/>
</dbReference>
<dbReference type="Pfam" id="PF05189">
    <property type="entry name" value="RTC_insert"/>
    <property type="match status" value="1"/>
</dbReference>
<dbReference type="InterPro" id="IPR013791">
    <property type="entry name" value="RNA3'-term_phos_cycl_insert"/>
</dbReference>
<dbReference type="InterPro" id="IPR023797">
    <property type="entry name" value="RNA3'_phos_cyclase_dom"/>
</dbReference>
<dbReference type="InterPro" id="IPR036553">
    <property type="entry name" value="RPTC_insert"/>
</dbReference>
<evidence type="ECO:0000313" key="9">
    <source>
        <dbReference type="EMBL" id="MBS3057173.1"/>
    </source>
</evidence>
<evidence type="ECO:0000259" key="7">
    <source>
        <dbReference type="Pfam" id="PF01137"/>
    </source>
</evidence>
<dbReference type="InterPro" id="IPR037136">
    <property type="entry name" value="RNA3'_phos_cyclase_dom_sf"/>
</dbReference>
<comment type="function">
    <text evidence="5">Catalyzes the conversion of 3'-phosphate to a 2',3'-cyclic phosphodiester at the end of RNA. The mechanism of action of the enzyme occurs in 3 steps: (A) adenylation of the enzyme by ATP; (B) transfer of adenylate to an RNA-N3'P to produce RNA-N3'PP5'A; (C) and attack of the adjacent 2'-hydroxyl on the 3'-phosphorus in the diester linkage to produce the cyclic end product. The biological role of this enzyme is unknown but it is likely to function in some aspects of cellular RNA processing.</text>
</comment>
<feature type="domain" description="RNA 3'-terminal phosphate cyclase insert" evidence="8">
    <location>
        <begin position="182"/>
        <end position="280"/>
    </location>
</feature>
<keyword evidence="3 5" id="KW-0436">Ligase</keyword>
<gene>
    <name evidence="5" type="primary">rtcA</name>
    <name evidence="9" type="ORF">J4415_00935</name>
</gene>
<dbReference type="InterPro" id="IPR017770">
    <property type="entry name" value="RNA3'_term_phos_cyc_type_1"/>
</dbReference>
<evidence type="ECO:0000313" key="10">
    <source>
        <dbReference type="Proteomes" id="UP000677687"/>
    </source>
</evidence>
<evidence type="ECO:0000256" key="1">
    <source>
        <dbReference type="ARBA" id="ARBA00009206"/>
    </source>
</evidence>
<feature type="domain" description="RNA 3'-terminal phosphate cyclase" evidence="7">
    <location>
        <begin position="10"/>
        <end position="332"/>
    </location>
</feature>
<dbReference type="InterPro" id="IPR000228">
    <property type="entry name" value="RNA3'_term_phos_cyc"/>
</dbReference>
<evidence type="ECO:0000256" key="3">
    <source>
        <dbReference type="ARBA" id="ARBA00022598"/>
    </source>
</evidence>
<keyword evidence="5" id="KW-0963">Cytoplasm</keyword>
<feature type="binding site" evidence="5">
    <location>
        <position position="102"/>
    </location>
    <ligand>
        <name>ATP</name>
        <dbReference type="ChEBI" id="CHEBI:30616"/>
    </ligand>
</feature>
<dbReference type="GO" id="GO:0005737">
    <property type="term" value="C:cytoplasm"/>
    <property type="evidence" value="ECO:0007669"/>
    <property type="project" value="UniProtKB-SubCell"/>
</dbReference>
<feature type="active site" description="Tele-AMP-histidine intermediate" evidence="5">
    <location>
        <position position="314"/>
    </location>
</feature>
<dbReference type="GO" id="GO:0005524">
    <property type="term" value="F:ATP binding"/>
    <property type="evidence" value="ECO:0007669"/>
    <property type="project" value="UniProtKB-KW"/>
</dbReference>
<comment type="caution">
    <text evidence="9">The sequence shown here is derived from an EMBL/GenBank/DDBJ whole genome shotgun (WGS) entry which is preliminary data.</text>
</comment>
<dbReference type="PANTHER" id="PTHR11096:SF0">
    <property type="entry name" value="RNA 3'-TERMINAL PHOSPHATE CYCLASE"/>
    <property type="match status" value="1"/>
</dbReference>
<evidence type="ECO:0000256" key="5">
    <source>
        <dbReference type="HAMAP-Rule" id="MF_00200"/>
    </source>
</evidence>
<dbReference type="Gene3D" id="3.30.360.20">
    <property type="entry name" value="RNA 3'-terminal phosphate cyclase, insert domain"/>
    <property type="match status" value="1"/>
</dbReference>
<proteinExistence type="inferred from homology"/>
<keyword evidence="4 5" id="KW-0547">Nucleotide-binding</keyword>
<dbReference type="NCBIfam" id="TIGR03399">
    <property type="entry name" value="RNA_3prim_cycl"/>
    <property type="match status" value="1"/>
</dbReference>
<name>A0A8T4KQ79_9ARCH</name>
<accession>A0A8T4KQ79</accession>
<dbReference type="PIRSF" id="PIRSF005378">
    <property type="entry name" value="RNA3'_term_phos_cycl_euk"/>
    <property type="match status" value="1"/>
</dbReference>
<dbReference type="AlphaFoldDB" id="A0A8T4KQ79"/>